<evidence type="ECO:0000256" key="3">
    <source>
        <dbReference type="ARBA" id="ARBA00022729"/>
    </source>
</evidence>
<evidence type="ECO:0000256" key="4">
    <source>
        <dbReference type="SAM" id="MobiDB-lite"/>
    </source>
</evidence>
<feature type="region of interest" description="Disordered" evidence="4">
    <location>
        <begin position="122"/>
        <end position="151"/>
    </location>
</feature>
<dbReference type="Proteomes" id="UP000295198">
    <property type="component" value="Unassembled WGS sequence"/>
</dbReference>
<protein>
    <submittedName>
        <fullName evidence="6">Zinc ABC transporter substrate-binding protein</fullName>
    </submittedName>
</protein>
<gene>
    <name evidence="6" type="ORF">EKO23_11360</name>
</gene>
<dbReference type="InterPro" id="IPR050492">
    <property type="entry name" value="Bact_metal-bind_prot9"/>
</dbReference>
<dbReference type="Pfam" id="PF01297">
    <property type="entry name" value="ZnuA"/>
    <property type="match status" value="1"/>
</dbReference>
<keyword evidence="3 5" id="KW-0732">Signal</keyword>
<dbReference type="PROSITE" id="PS51257">
    <property type="entry name" value="PROKAR_LIPOPROTEIN"/>
    <property type="match status" value="1"/>
</dbReference>
<dbReference type="Gene3D" id="3.40.50.1980">
    <property type="entry name" value="Nitrogenase molybdenum iron protein domain"/>
    <property type="match status" value="2"/>
</dbReference>
<keyword evidence="2" id="KW-0813">Transport</keyword>
<evidence type="ECO:0000256" key="2">
    <source>
        <dbReference type="ARBA" id="ARBA00022448"/>
    </source>
</evidence>
<dbReference type="PANTHER" id="PTHR42953">
    <property type="entry name" value="HIGH-AFFINITY ZINC UPTAKE SYSTEM PROTEIN ZNUA-RELATED"/>
    <property type="match status" value="1"/>
</dbReference>
<dbReference type="RefSeq" id="WP_134717286.1">
    <property type="nucleotide sequence ID" value="NZ_SDKM01000014.1"/>
</dbReference>
<keyword evidence="7" id="KW-1185">Reference proteome</keyword>
<feature type="signal peptide" evidence="5">
    <location>
        <begin position="1"/>
        <end position="26"/>
    </location>
</feature>
<sequence length="322" mass="34553">MSTSLRARLALVPAAAVLLGGCSALTSEPADDHTVVAAFYPLAWVAERVAGNGFDVVNLTQPGSEPHDLELSIRETAAVEDAGLVIHEQGFQPAVDAAIEQNAQGAVLDVTDVVDLRPFAEHDHEDGHTDDHTDEHTDEEHSADDGHDHGDLDPHFWLDPLLLADVGDAVADELAGLDPGRADQVRANAADLRADLERLDREYAAGLADCERDTVVVNHDAFGYLAHYGLHIEPVVGLSPDAEPTPADLARLHDLVEAEGITTVFAETLVSRKTVDTLAGDLGVEVAVLDPIEGLSDQTADEDYLSLMRRNLRELERANGCR</sequence>
<reference evidence="6 7" key="1">
    <citation type="submission" date="2019-01" db="EMBL/GenBank/DDBJ databases">
        <title>Nocardioides guangzhouensis sp. nov., an actinobacterium isolated from soil.</title>
        <authorList>
            <person name="Fu Y."/>
            <person name="Cai Y."/>
            <person name="Lin Z."/>
            <person name="Chen P."/>
        </authorList>
    </citation>
    <scope>NUCLEOTIDE SEQUENCE [LARGE SCALE GENOMIC DNA]</scope>
    <source>
        <strain evidence="6 7">130</strain>
    </source>
</reference>
<comment type="similarity">
    <text evidence="1">Belongs to the bacterial solute-binding protein 9 family.</text>
</comment>
<dbReference type="AlphaFoldDB" id="A0A4Q4ZE17"/>
<evidence type="ECO:0000256" key="1">
    <source>
        <dbReference type="ARBA" id="ARBA00011028"/>
    </source>
</evidence>
<evidence type="ECO:0000313" key="7">
    <source>
        <dbReference type="Proteomes" id="UP000295198"/>
    </source>
</evidence>
<dbReference type="OrthoDB" id="9810636at2"/>
<organism evidence="6 7">
    <name type="scientific">Nocardioides guangzhouensis</name>
    <dbReference type="NCBI Taxonomy" id="2497878"/>
    <lineage>
        <taxon>Bacteria</taxon>
        <taxon>Bacillati</taxon>
        <taxon>Actinomycetota</taxon>
        <taxon>Actinomycetes</taxon>
        <taxon>Propionibacteriales</taxon>
        <taxon>Nocardioidaceae</taxon>
        <taxon>Nocardioides</taxon>
    </lineage>
</organism>
<name>A0A4Q4ZE17_9ACTN</name>
<dbReference type="EMBL" id="SDKM01000014">
    <property type="protein sequence ID" value="RYP85895.1"/>
    <property type="molecule type" value="Genomic_DNA"/>
</dbReference>
<accession>A0A4Q4ZE17</accession>
<feature type="chain" id="PRO_5039049357" evidence="5">
    <location>
        <begin position="27"/>
        <end position="322"/>
    </location>
</feature>
<dbReference type="SUPFAM" id="SSF53807">
    <property type="entry name" value="Helical backbone' metal receptor"/>
    <property type="match status" value="1"/>
</dbReference>
<dbReference type="PANTHER" id="PTHR42953:SF3">
    <property type="entry name" value="HIGH-AFFINITY ZINC UPTAKE SYSTEM PROTEIN ZNUA"/>
    <property type="match status" value="1"/>
</dbReference>
<dbReference type="GO" id="GO:0046872">
    <property type="term" value="F:metal ion binding"/>
    <property type="evidence" value="ECO:0007669"/>
    <property type="project" value="InterPro"/>
</dbReference>
<evidence type="ECO:0000256" key="5">
    <source>
        <dbReference type="SAM" id="SignalP"/>
    </source>
</evidence>
<comment type="caution">
    <text evidence="6">The sequence shown here is derived from an EMBL/GenBank/DDBJ whole genome shotgun (WGS) entry which is preliminary data.</text>
</comment>
<dbReference type="GO" id="GO:0030001">
    <property type="term" value="P:metal ion transport"/>
    <property type="evidence" value="ECO:0007669"/>
    <property type="project" value="InterPro"/>
</dbReference>
<proteinExistence type="inferred from homology"/>
<evidence type="ECO:0000313" key="6">
    <source>
        <dbReference type="EMBL" id="RYP85895.1"/>
    </source>
</evidence>
<dbReference type="InterPro" id="IPR006127">
    <property type="entry name" value="ZnuA-like"/>
</dbReference>